<sequence>MAMYHNNDFVYEAVANLENVIDVPIDIETNRGQYNAILNIKDIQFIVEAKSTMRTSNQGLVLSKLEELRSMSNRPVIFIADYISKAGASQLKERGINYIDAAGNAFISNGDLMIFVEGRKRTFKHHTNQSRAFQEAGIKTIFHLLNEPINLQDSYREIAQKADVSLGSVSNVMSELEDLNFILKTRSKRVLKNKKELLERWVVAYNEVLKPRILRKRMRFIDRLSENEWKSLTLKTTSDFIYEQAEQQNNILWGGEPGASILTGRLRPEVFTLFTNYEIPLIANQLRLVPDSKGKVYIYKKFWNDSSVIGNAAPALLIYADLINSGQGRNMEIANQIFENELQHIQ</sequence>
<evidence type="ECO:0000313" key="2">
    <source>
        <dbReference type="Proteomes" id="UP001217083"/>
    </source>
</evidence>
<proteinExistence type="predicted"/>
<reference evidence="1 2" key="1">
    <citation type="submission" date="2023-03" db="EMBL/GenBank/DDBJ databases">
        <title>Muricauda XX sp. nov. and Muricauda XXX sp. nov., two novel species isolated from Okinawa Trough.</title>
        <authorList>
            <person name="Cao W."/>
            <person name="Deng X."/>
        </authorList>
    </citation>
    <scope>NUCLEOTIDE SEQUENCE [LARGE SCALE GENOMIC DNA]</scope>
    <source>
        <strain evidence="1 2">81s02</strain>
    </source>
</reference>
<dbReference type="InterPro" id="IPR019238">
    <property type="entry name" value="AbiEi_2"/>
</dbReference>
<dbReference type="RefSeq" id="WP_240905123.1">
    <property type="nucleotide sequence ID" value="NZ_JARFVA010000007.1"/>
</dbReference>
<dbReference type="Proteomes" id="UP001217083">
    <property type="component" value="Unassembled WGS sequence"/>
</dbReference>
<protein>
    <submittedName>
        <fullName evidence="1">Type IV toxin-antitoxin system AbiEi family antitoxin</fullName>
    </submittedName>
</protein>
<dbReference type="SUPFAM" id="SSF46785">
    <property type="entry name" value="Winged helix' DNA-binding domain"/>
    <property type="match status" value="1"/>
</dbReference>
<organism evidence="1 2">
    <name type="scientific">Flagellimonas okinawensis</name>
    <dbReference type="NCBI Taxonomy" id="3031324"/>
    <lineage>
        <taxon>Bacteria</taxon>
        <taxon>Pseudomonadati</taxon>
        <taxon>Bacteroidota</taxon>
        <taxon>Flavobacteriia</taxon>
        <taxon>Flavobacteriales</taxon>
        <taxon>Flavobacteriaceae</taxon>
        <taxon>Flagellimonas</taxon>
    </lineage>
</organism>
<name>A0ABT5XT54_9FLAO</name>
<comment type="caution">
    <text evidence="1">The sequence shown here is derived from an EMBL/GenBank/DDBJ whole genome shotgun (WGS) entry which is preliminary data.</text>
</comment>
<dbReference type="EMBL" id="JARFVA010000007">
    <property type="protein sequence ID" value="MDF0708761.1"/>
    <property type="molecule type" value="Genomic_DNA"/>
</dbReference>
<dbReference type="Pfam" id="PF09952">
    <property type="entry name" value="AbiEi_2"/>
    <property type="match status" value="1"/>
</dbReference>
<evidence type="ECO:0000313" key="1">
    <source>
        <dbReference type="EMBL" id="MDF0708761.1"/>
    </source>
</evidence>
<gene>
    <name evidence="1" type="ORF">PY091_16205</name>
</gene>
<accession>A0ABT5XT54</accession>
<dbReference type="InterPro" id="IPR036390">
    <property type="entry name" value="WH_DNA-bd_sf"/>
</dbReference>
<keyword evidence="2" id="KW-1185">Reference proteome</keyword>